<evidence type="ECO:0000256" key="8">
    <source>
        <dbReference type="ARBA" id="ARBA00022792"/>
    </source>
</evidence>
<keyword evidence="8" id="KW-0999">Mitochondrion inner membrane</keyword>
<evidence type="ECO:0000313" key="21">
    <source>
        <dbReference type="EMBL" id="AIW06151.1"/>
    </source>
</evidence>
<feature type="domain" description="NADH-Ubiquinone oxidoreductase (complex I) chain 5 N-terminal" evidence="19">
    <location>
        <begin position="42"/>
        <end position="90"/>
    </location>
</feature>
<organism evidence="21">
    <name type="scientific">Gaeana maculata</name>
    <dbReference type="NCBI Taxonomy" id="1560031"/>
    <lineage>
        <taxon>Eukaryota</taxon>
        <taxon>Metazoa</taxon>
        <taxon>Ecdysozoa</taxon>
        <taxon>Arthropoda</taxon>
        <taxon>Hexapoda</taxon>
        <taxon>Insecta</taxon>
        <taxon>Pterygota</taxon>
        <taxon>Neoptera</taxon>
        <taxon>Paraneoptera</taxon>
        <taxon>Hemiptera</taxon>
        <taxon>Auchenorrhyncha</taxon>
        <taxon>Cicadoidea</taxon>
        <taxon>Cicadidae</taxon>
        <taxon>Cicadinae</taxon>
        <taxon>Gaeanini</taxon>
        <taxon>Gaeana</taxon>
    </lineage>
</organism>
<feature type="transmembrane region" description="Helical" evidence="17">
    <location>
        <begin position="152"/>
        <end position="170"/>
    </location>
</feature>
<evidence type="ECO:0000256" key="12">
    <source>
        <dbReference type="ARBA" id="ARBA00023027"/>
    </source>
</evidence>
<evidence type="ECO:0000256" key="3">
    <source>
        <dbReference type="ARBA" id="ARBA00012944"/>
    </source>
</evidence>
<keyword evidence="7 17" id="KW-0812">Transmembrane</keyword>
<comment type="catalytic activity">
    <reaction evidence="16 17">
        <text>a ubiquinone + NADH + 5 H(+)(in) = a ubiquinol + NAD(+) + 4 H(+)(out)</text>
        <dbReference type="Rhea" id="RHEA:29091"/>
        <dbReference type="Rhea" id="RHEA-COMP:9565"/>
        <dbReference type="Rhea" id="RHEA-COMP:9566"/>
        <dbReference type="ChEBI" id="CHEBI:15378"/>
        <dbReference type="ChEBI" id="CHEBI:16389"/>
        <dbReference type="ChEBI" id="CHEBI:17976"/>
        <dbReference type="ChEBI" id="CHEBI:57540"/>
        <dbReference type="ChEBI" id="CHEBI:57945"/>
        <dbReference type="EC" id="7.1.1.2"/>
    </reaction>
</comment>
<feature type="domain" description="NADH:quinone oxidoreductase/Mrp antiporter transmembrane" evidence="18">
    <location>
        <begin position="107"/>
        <end position="380"/>
    </location>
</feature>
<protein>
    <recommendedName>
        <fullName evidence="4 17">NADH-ubiquinone oxidoreductase chain 5</fullName>
        <ecNumber evidence="3 17">7.1.1.2</ecNumber>
    </recommendedName>
</protein>
<comment type="function">
    <text evidence="1">Core subunit of the mitochondrial membrane respiratory chain NADH dehydrogenase (Complex I) that is believed to belong to the minimal assembly required for catalysis. Complex I functions in the transfer of electrons from NADH to the respiratory chain. The immediate electron acceptor for the enzyme is believed to be ubiquinone.</text>
</comment>
<keyword evidence="11 17" id="KW-1133">Transmembrane helix</keyword>
<keyword evidence="6" id="KW-0679">Respiratory chain</keyword>
<dbReference type="InterPro" id="IPR010934">
    <property type="entry name" value="NADH_DH_su5_C"/>
</dbReference>
<evidence type="ECO:0000256" key="17">
    <source>
        <dbReference type="RuleBase" id="RU003404"/>
    </source>
</evidence>
<feature type="transmembrane region" description="Helical" evidence="17">
    <location>
        <begin position="448"/>
        <end position="470"/>
    </location>
</feature>
<evidence type="ECO:0000256" key="6">
    <source>
        <dbReference type="ARBA" id="ARBA00022660"/>
    </source>
</evidence>
<dbReference type="GO" id="GO:0015990">
    <property type="term" value="P:electron transport coupled proton transport"/>
    <property type="evidence" value="ECO:0007669"/>
    <property type="project" value="TreeGrafter"/>
</dbReference>
<reference evidence="21" key="1">
    <citation type="journal article" date="2014" name="Nucleic Acids Res.">
        <title>Multiplex sequencing of pooled mitochondrial genomes-a crucial step toward biodiversity analysis using mito-metagenomics.</title>
        <authorList>
            <person name="Tang M."/>
            <person name="Tan M."/>
            <person name="Meng G."/>
            <person name="Yang S."/>
            <person name="Su X."/>
            <person name="Liu S."/>
            <person name="Song W."/>
            <person name="Li Y."/>
            <person name="Wu Q."/>
            <person name="Zhang A."/>
            <person name="Zhou X."/>
        </authorList>
    </citation>
    <scope>NUCLEOTIDE SEQUENCE</scope>
    <source>
        <strain evidence="21">CL11</strain>
    </source>
</reference>
<feature type="transmembrane region" description="Helical" evidence="17">
    <location>
        <begin position="269"/>
        <end position="291"/>
    </location>
</feature>
<dbReference type="Pfam" id="PF00361">
    <property type="entry name" value="Proton_antipo_M"/>
    <property type="match status" value="1"/>
</dbReference>
<keyword evidence="10" id="KW-0249">Electron transport</keyword>
<feature type="domain" description="NADH dehydrogenase subunit 5 C-terminal" evidence="20">
    <location>
        <begin position="390"/>
        <end position="565"/>
    </location>
</feature>
<feature type="transmembrane region" description="Helical" evidence="17">
    <location>
        <begin position="239"/>
        <end position="262"/>
    </location>
</feature>
<dbReference type="EMBL" id="KM244671">
    <property type="protein sequence ID" value="AIW06151.1"/>
    <property type="molecule type" value="Genomic_DNA"/>
</dbReference>
<comment type="similarity">
    <text evidence="17">Belongs to the complex I subunit 5 family.</text>
</comment>
<feature type="transmembrane region" description="Helical" evidence="17">
    <location>
        <begin position="57"/>
        <end position="78"/>
    </location>
</feature>
<gene>
    <name evidence="21" type="primary">ND5</name>
</gene>
<dbReference type="GO" id="GO:0003954">
    <property type="term" value="F:NADH dehydrogenase activity"/>
    <property type="evidence" value="ECO:0007669"/>
    <property type="project" value="TreeGrafter"/>
</dbReference>
<evidence type="ECO:0000256" key="14">
    <source>
        <dbReference type="ARBA" id="ARBA00023128"/>
    </source>
</evidence>
<evidence type="ECO:0000256" key="9">
    <source>
        <dbReference type="ARBA" id="ARBA00022967"/>
    </source>
</evidence>
<proteinExistence type="inferred from homology"/>
<comment type="function">
    <text evidence="17">Core subunit of the mitochondrial membrane respiratory chain NADH dehydrogenase (Complex I) which catalyzes electron transfer from NADH through the respiratory chain, using ubiquinone as an electron acceptor. Essential for the catalytic activity and assembly of complex I.</text>
</comment>
<evidence type="ECO:0000256" key="15">
    <source>
        <dbReference type="ARBA" id="ARBA00023136"/>
    </source>
</evidence>
<dbReference type="AlphaFoldDB" id="A0A0A0S0Z4"/>
<feature type="transmembrane region" description="Helical" evidence="17">
    <location>
        <begin position="90"/>
        <end position="107"/>
    </location>
</feature>
<dbReference type="Pfam" id="PF00662">
    <property type="entry name" value="Proton_antipo_N"/>
    <property type="match status" value="1"/>
</dbReference>
<evidence type="ECO:0000256" key="1">
    <source>
        <dbReference type="ARBA" id="ARBA00003257"/>
    </source>
</evidence>
<sequence length="565" mass="65079">MMNNKLAIYFSIILMVMSMLMLIMSINMIIYSFSIMFEWLIIMINSCNIYMTAIFDFMSTLFLSTVMFISSIVIYYSNTYMSNDKNKNRFIYIVMMFVMSMMMLIISPNMISLILGWDGLGLVSYCLIIYYQNMMSANAGMLTALMNRIGDVGILMAIAWMLNFGSWNFYSFIDKMNMDYMVIMIIIAGFTKSAQIPFSSWLPAAMAAPTPVSALVHSSTLVTAGVYLLIRFYNVIIQFNYLNTFLFISIMTMVMSSIGANFEFDLKKIIALSTLSQLGIMMTIIMFGYPLLSFFHLIIHALFKASLFLCAGIIIHSFNNNQDIRMMGCLSYQMPLTSTMMNIANLSLCGIPFMSGFYSKDLIIEVMSSNNINLIIIMMMYMGIGMTSYYSARLTLYSMNMNYNSFYKMSALSENMNGMYNGIMILTLYSVISGSLFSWLIFSESSFIIMPIEGKLLTTFVMMIGALMGYEMSMYYNSYMSILNDFFGSMWYMKQIFTFHNQFIMMKYSINFQKSTDMGWGEYFGPKGIISLMNYGNLLNMMIIENNFKIQMISFIMWMLLMMMM</sequence>
<dbReference type="InterPro" id="IPR001750">
    <property type="entry name" value="ND/Mrp_TM"/>
</dbReference>
<dbReference type="EC" id="7.1.1.2" evidence="3 17"/>
<accession>A0A0A0S0Z4</accession>
<feature type="transmembrane region" description="Helical" evidence="17">
    <location>
        <begin position="113"/>
        <end position="131"/>
    </location>
</feature>
<feature type="transmembrane region" description="Helical" evidence="17">
    <location>
        <begin position="371"/>
        <end position="392"/>
    </location>
</feature>
<keyword evidence="12 17" id="KW-0520">NAD</keyword>
<feature type="transmembrane region" description="Helical" evidence="17">
    <location>
        <begin position="418"/>
        <end position="442"/>
    </location>
</feature>
<dbReference type="GO" id="GO:0005743">
    <property type="term" value="C:mitochondrial inner membrane"/>
    <property type="evidence" value="ECO:0007669"/>
    <property type="project" value="UniProtKB-SubCell"/>
</dbReference>
<evidence type="ECO:0000259" key="18">
    <source>
        <dbReference type="Pfam" id="PF00361"/>
    </source>
</evidence>
<feature type="transmembrane region" description="Helical" evidence="17">
    <location>
        <begin position="339"/>
        <end position="359"/>
    </location>
</feature>
<name>A0A0A0S0Z4_9HEMI</name>
<geneLocation type="mitochondrion" evidence="21"/>
<dbReference type="PANTHER" id="PTHR42829:SF2">
    <property type="entry name" value="NADH-UBIQUINONE OXIDOREDUCTASE CHAIN 5"/>
    <property type="match status" value="1"/>
</dbReference>
<keyword evidence="14 17" id="KW-0496">Mitochondrion</keyword>
<comment type="subcellular location">
    <subcellularLocation>
        <location evidence="2">Mitochondrion inner membrane</location>
        <topology evidence="2">Multi-pass membrane protein</topology>
    </subcellularLocation>
</comment>
<keyword evidence="13 17" id="KW-0830">Ubiquinone</keyword>
<feature type="transmembrane region" description="Helical" evidence="17">
    <location>
        <begin position="6"/>
        <end position="23"/>
    </location>
</feature>
<feature type="transmembrane region" description="Helical" evidence="17">
    <location>
        <begin position="297"/>
        <end position="318"/>
    </location>
</feature>
<dbReference type="PANTHER" id="PTHR42829">
    <property type="entry name" value="NADH-UBIQUINONE OXIDOREDUCTASE CHAIN 5"/>
    <property type="match status" value="1"/>
</dbReference>
<evidence type="ECO:0000259" key="19">
    <source>
        <dbReference type="Pfam" id="PF00662"/>
    </source>
</evidence>
<dbReference type="PRINTS" id="PR01434">
    <property type="entry name" value="NADHDHGNASE5"/>
</dbReference>
<dbReference type="GO" id="GO:0042773">
    <property type="term" value="P:ATP synthesis coupled electron transport"/>
    <property type="evidence" value="ECO:0007669"/>
    <property type="project" value="InterPro"/>
</dbReference>
<dbReference type="Pfam" id="PF06455">
    <property type="entry name" value="NADH5_C"/>
    <property type="match status" value="1"/>
</dbReference>
<keyword evidence="15 17" id="KW-0472">Membrane</keyword>
<keyword evidence="5 17" id="KW-0813">Transport</keyword>
<dbReference type="InterPro" id="IPR001516">
    <property type="entry name" value="Proton_antipo_N"/>
</dbReference>
<feature type="transmembrane region" description="Helical" evidence="17">
    <location>
        <begin position="182"/>
        <end position="202"/>
    </location>
</feature>
<evidence type="ECO:0000256" key="4">
    <source>
        <dbReference type="ARBA" id="ARBA00021096"/>
    </source>
</evidence>
<dbReference type="GO" id="GO:0008137">
    <property type="term" value="F:NADH dehydrogenase (ubiquinone) activity"/>
    <property type="evidence" value="ECO:0007669"/>
    <property type="project" value="UniProtKB-EC"/>
</dbReference>
<evidence type="ECO:0000256" key="11">
    <source>
        <dbReference type="ARBA" id="ARBA00022989"/>
    </source>
</evidence>
<evidence type="ECO:0000256" key="2">
    <source>
        <dbReference type="ARBA" id="ARBA00004448"/>
    </source>
</evidence>
<evidence type="ECO:0000256" key="13">
    <source>
        <dbReference type="ARBA" id="ARBA00023075"/>
    </source>
</evidence>
<feature type="transmembrane region" description="Helical" evidence="17">
    <location>
        <begin position="214"/>
        <end position="233"/>
    </location>
</feature>
<evidence type="ECO:0000256" key="10">
    <source>
        <dbReference type="ARBA" id="ARBA00022982"/>
    </source>
</evidence>
<evidence type="ECO:0000256" key="7">
    <source>
        <dbReference type="ARBA" id="ARBA00022692"/>
    </source>
</evidence>
<evidence type="ECO:0000256" key="16">
    <source>
        <dbReference type="ARBA" id="ARBA00049551"/>
    </source>
</evidence>
<keyword evidence="9" id="KW-1278">Translocase</keyword>
<evidence type="ECO:0000259" key="20">
    <source>
        <dbReference type="Pfam" id="PF06455"/>
    </source>
</evidence>
<evidence type="ECO:0000256" key="5">
    <source>
        <dbReference type="ARBA" id="ARBA00022448"/>
    </source>
</evidence>
<dbReference type="InterPro" id="IPR003945">
    <property type="entry name" value="NU5C-like"/>
</dbReference>